<sequence>MGSTRPFRELNVGVSGVQSHTHRTGLSQVRNLYFVAYGDRIWVYQPQFPTQVLRTRPDLILTLPVSRENLTGFVDVNNPHAINQLVVGDLGGEEILACVCDDGDVVAYQTQKILATIERRDAGDHVKAFFNENVGKSAWGLAIHKSARMIAVSANTKEITVFAFALATEGSNAYARALERNALPSESVDWVPIGPNSPTHTSFYPFPSSRLLLRQQNYRITLRGHGDNIPSVAFYNSQDDTLGRWLVSTDIDCAVVIWDVWCREVVKRTGFVDQIPWGQFGHTISSADASRGWGVLCLDPRSFKPTSGHEETFGCDPVPHHGKHVNMWGAAWDITGSKGEVRDSSFWHPSYSMYDEGEVVFGDMFENVPSVYDDDDEEEDDGEFPYWEMVHQGTETQNELGHETDGQDHVSPHAIHDSEDAEALAIIYASLTNIYDNQSQPAGGFSPTIHHSNPSIGQQFHIGDTSMAHTDEPHAEQLLKPYPSTLFNQSADLQDELPDFPVLFSTEKHIRLLESPTLRASTICRKALEQNIPPHLHWLNPYSRLNMIAQIPDLSLAAVASQSGRVALLTLTTSPSTIPDEKFAFRLEAILPFKSQEKDGLRPDVPLVGLAVAPIQGRELAVDREAMTDVSAGLGSRSRARMEAWRRVEGKRRHRLMVMYHCGTVLSYELGRDGERVSVEGTGGQLLAL</sequence>
<keyword evidence="5" id="KW-1185">Reference proteome</keyword>
<dbReference type="InterPro" id="IPR011044">
    <property type="entry name" value="Quino_amine_DH_bsu"/>
</dbReference>
<comment type="caution">
    <text evidence="4">The sequence shown here is derived from an EMBL/GenBank/DDBJ whole genome shotgun (WGS) entry which is preliminary data.</text>
</comment>
<dbReference type="OrthoDB" id="5591786at2759"/>
<dbReference type="SUPFAM" id="SSF50969">
    <property type="entry name" value="YVTN repeat-like/Quinoprotein amine dehydrogenase"/>
    <property type="match status" value="1"/>
</dbReference>
<gene>
    <name evidence="4" type="ORF">FGG08_003172</name>
</gene>
<keyword evidence="2" id="KW-0677">Repeat</keyword>
<accession>A0A9P8L4Z5</accession>
<evidence type="ECO:0000256" key="2">
    <source>
        <dbReference type="ARBA" id="ARBA00022737"/>
    </source>
</evidence>
<keyword evidence="1 3" id="KW-0853">WD repeat</keyword>
<dbReference type="PROSITE" id="PS50082">
    <property type="entry name" value="WD_REPEATS_2"/>
    <property type="match status" value="1"/>
</dbReference>
<dbReference type="SUPFAM" id="SSF50998">
    <property type="entry name" value="Quinoprotein alcohol dehydrogenase-like"/>
    <property type="match status" value="1"/>
</dbReference>
<dbReference type="AlphaFoldDB" id="A0A9P8L4Z5"/>
<dbReference type="EMBL" id="JAGHQL010000054">
    <property type="protein sequence ID" value="KAH0542417.1"/>
    <property type="molecule type" value="Genomic_DNA"/>
</dbReference>
<dbReference type="InterPro" id="IPR011047">
    <property type="entry name" value="Quinoprotein_ADH-like_sf"/>
</dbReference>
<organism evidence="4 5">
    <name type="scientific">Glutinoglossum americanum</name>
    <dbReference type="NCBI Taxonomy" id="1670608"/>
    <lineage>
        <taxon>Eukaryota</taxon>
        <taxon>Fungi</taxon>
        <taxon>Dikarya</taxon>
        <taxon>Ascomycota</taxon>
        <taxon>Pezizomycotina</taxon>
        <taxon>Geoglossomycetes</taxon>
        <taxon>Geoglossales</taxon>
        <taxon>Geoglossaceae</taxon>
        <taxon>Glutinoglossum</taxon>
    </lineage>
</organism>
<protein>
    <submittedName>
        <fullName evidence="4">Uncharacterized protein</fullName>
    </submittedName>
</protein>
<dbReference type="Proteomes" id="UP000698800">
    <property type="component" value="Unassembled WGS sequence"/>
</dbReference>
<dbReference type="InterPro" id="IPR015943">
    <property type="entry name" value="WD40/YVTN_repeat-like_dom_sf"/>
</dbReference>
<dbReference type="Pfam" id="PF08728">
    <property type="entry name" value="CRT10"/>
    <property type="match status" value="2"/>
</dbReference>
<dbReference type="PROSITE" id="PS00678">
    <property type="entry name" value="WD_REPEATS_1"/>
    <property type="match status" value="1"/>
</dbReference>
<evidence type="ECO:0000256" key="3">
    <source>
        <dbReference type="PROSITE-ProRule" id="PRU00221"/>
    </source>
</evidence>
<feature type="repeat" description="WD" evidence="3">
    <location>
        <begin position="222"/>
        <end position="260"/>
    </location>
</feature>
<evidence type="ECO:0000313" key="5">
    <source>
        <dbReference type="Proteomes" id="UP000698800"/>
    </source>
</evidence>
<reference evidence="4" key="1">
    <citation type="submission" date="2021-03" db="EMBL/GenBank/DDBJ databases">
        <title>Comparative genomics and phylogenomic investigation of the class Geoglossomycetes provide insights into ecological specialization and systematics.</title>
        <authorList>
            <person name="Melie T."/>
            <person name="Pirro S."/>
            <person name="Miller A.N."/>
            <person name="Quandt A."/>
        </authorList>
    </citation>
    <scope>NUCLEOTIDE SEQUENCE</scope>
    <source>
        <strain evidence="4">GBOQ0MN5Z8</strain>
    </source>
</reference>
<dbReference type="InterPro" id="IPR019775">
    <property type="entry name" value="WD40_repeat_CS"/>
</dbReference>
<dbReference type="Gene3D" id="2.130.10.10">
    <property type="entry name" value="YVTN repeat-like/Quinoprotein amine dehydrogenase"/>
    <property type="match status" value="1"/>
</dbReference>
<evidence type="ECO:0000313" key="4">
    <source>
        <dbReference type="EMBL" id="KAH0542417.1"/>
    </source>
</evidence>
<dbReference type="InterPro" id="IPR001680">
    <property type="entry name" value="WD40_rpt"/>
</dbReference>
<evidence type="ECO:0000256" key="1">
    <source>
        <dbReference type="ARBA" id="ARBA00022574"/>
    </source>
</evidence>
<proteinExistence type="predicted"/>
<name>A0A9P8L4Z5_9PEZI</name>
<dbReference type="InterPro" id="IPR014839">
    <property type="entry name" value="Crt10"/>
</dbReference>